<evidence type="ECO:0000256" key="2">
    <source>
        <dbReference type="ARBA" id="ARBA00006555"/>
    </source>
</evidence>
<reference evidence="12 13" key="1">
    <citation type="submission" date="2018-05" db="EMBL/GenBank/DDBJ databases">
        <title>Brumimicrobium oceani sp. nov., isolated from coastal sediment.</title>
        <authorList>
            <person name="Kou Y."/>
        </authorList>
    </citation>
    <scope>NUCLEOTIDE SEQUENCE [LARGE SCALE GENOMIC DNA]</scope>
    <source>
        <strain evidence="12 13">C305</strain>
    </source>
</reference>
<evidence type="ECO:0000256" key="7">
    <source>
        <dbReference type="ARBA" id="ARBA00022927"/>
    </source>
</evidence>
<comment type="subcellular location">
    <subcellularLocation>
        <location evidence="1">Cell inner membrane</location>
        <topology evidence="1">Single-pass membrane protein</topology>
        <orientation evidence="1">Periplasmic side</orientation>
    </subcellularLocation>
</comment>
<dbReference type="InterPro" id="IPR006260">
    <property type="entry name" value="TonB/TolA_C"/>
</dbReference>
<keyword evidence="8 10" id="KW-1133">Transmembrane helix</keyword>
<dbReference type="PROSITE" id="PS52015">
    <property type="entry name" value="TONB_CTD"/>
    <property type="match status" value="1"/>
</dbReference>
<dbReference type="RefSeq" id="WP_109359365.1">
    <property type="nucleotide sequence ID" value="NZ_QFRJ01000005.1"/>
</dbReference>
<keyword evidence="4" id="KW-1003">Cell membrane</keyword>
<evidence type="ECO:0000256" key="6">
    <source>
        <dbReference type="ARBA" id="ARBA00022692"/>
    </source>
</evidence>
<evidence type="ECO:0000256" key="4">
    <source>
        <dbReference type="ARBA" id="ARBA00022475"/>
    </source>
</evidence>
<dbReference type="GO" id="GO:0015031">
    <property type="term" value="P:protein transport"/>
    <property type="evidence" value="ECO:0007669"/>
    <property type="project" value="UniProtKB-KW"/>
</dbReference>
<dbReference type="GO" id="GO:0055085">
    <property type="term" value="P:transmembrane transport"/>
    <property type="evidence" value="ECO:0007669"/>
    <property type="project" value="InterPro"/>
</dbReference>
<evidence type="ECO:0000313" key="13">
    <source>
        <dbReference type="Proteomes" id="UP000245370"/>
    </source>
</evidence>
<organism evidence="12 13">
    <name type="scientific">Brumimicrobium oceani</name>
    <dbReference type="NCBI Taxonomy" id="2100725"/>
    <lineage>
        <taxon>Bacteria</taxon>
        <taxon>Pseudomonadati</taxon>
        <taxon>Bacteroidota</taxon>
        <taxon>Flavobacteriia</taxon>
        <taxon>Flavobacteriales</taxon>
        <taxon>Crocinitomicaceae</taxon>
        <taxon>Brumimicrobium</taxon>
    </lineage>
</organism>
<keyword evidence="5" id="KW-0997">Cell inner membrane</keyword>
<keyword evidence="9 10" id="KW-0472">Membrane</keyword>
<dbReference type="SUPFAM" id="SSF74653">
    <property type="entry name" value="TolA/TonB C-terminal domain"/>
    <property type="match status" value="1"/>
</dbReference>
<reference evidence="12 13" key="2">
    <citation type="submission" date="2018-05" db="EMBL/GenBank/DDBJ databases">
        <authorList>
            <person name="Lanie J.A."/>
            <person name="Ng W.-L."/>
            <person name="Kazmierczak K.M."/>
            <person name="Andrzejewski T.M."/>
            <person name="Davidsen T.M."/>
            <person name="Wayne K.J."/>
            <person name="Tettelin H."/>
            <person name="Glass J.I."/>
            <person name="Rusch D."/>
            <person name="Podicherti R."/>
            <person name="Tsui H.-C.T."/>
            <person name="Winkler M.E."/>
        </authorList>
    </citation>
    <scope>NUCLEOTIDE SEQUENCE [LARGE SCALE GENOMIC DNA]</scope>
    <source>
        <strain evidence="12 13">C305</strain>
    </source>
</reference>
<keyword evidence="13" id="KW-1185">Reference proteome</keyword>
<sequence length="222" mass="25221">MEIKKNPEVDNERLRLPLIFLGFFIVGSMVTLSFSFKQEVEIVSTENEKRERTEIPEELEVIEEEKEDIVVQEIQEPEVTPPPSEEIEVKQNVDKDEPIKVETPPIDIKPIEAPAPEAPIVDYPDQEAGFPGGAAAMKKFLAENIKFPEIAMEMGDQGRVFIEFVVNKDGTIEQVKVLRGVSREIDAEARRVVRSMPKWQPAESNGEPVRARCRIPINFILQ</sequence>
<dbReference type="Gene3D" id="3.30.1150.10">
    <property type="match status" value="1"/>
</dbReference>
<evidence type="ECO:0000256" key="3">
    <source>
        <dbReference type="ARBA" id="ARBA00022448"/>
    </source>
</evidence>
<dbReference type="OrthoDB" id="9812355at2"/>
<dbReference type="InterPro" id="IPR037682">
    <property type="entry name" value="TonB_C"/>
</dbReference>
<evidence type="ECO:0000256" key="9">
    <source>
        <dbReference type="ARBA" id="ARBA00023136"/>
    </source>
</evidence>
<name>A0A2U2XD29_9FLAO</name>
<keyword evidence="3" id="KW-0813">Transport</keyword>
<evidence type="ECO:0000259" key="11">
    <source>
        <dbReference type="PROSITE" id="PS52015"/>
    </source>
</evidence>
<dbReference type="InterPro" id="IPR051045">
    <property type="entry name" value="TonB-dependent_transducer"/>
</dbReference>
<dbReference type="PANTHER" id="PTHR33446">
    <property type="entry name" value="PROTEIN TONB-RELATED"/>
    <property type="match status" value="1"/>
</dbReference>
<dbReference type="EMBL" id="QFRJ01000005">
    <property type="protein sequence ID" value="PWH85660.1"/>
    <property type="molecule type" value="Genomic_DNA"/>
</dbReference>
<evidence type="ECO:0000256" key="5">
    <source>
        <dbReference type="ARBA" id="ARBA00022519"/>
    </source>
</evidence>
<feature type="domain" description="TonB C-terminal" evidence="11">
    <location>
        <begin position="132"/>
        <end position="222"/>
    </location>
</feature>
<dbReference type="Proteomes" id="UP000245370">
    <property type="component" value="Unassembled WGS sequence"/>
</dbReference>
<dbReference type="NCBIfam" id="TIGR01352">
    <property type="entry name" value="tonB_Cterm"/>
    <property type="match status" value="1"/>
</dbReference>
<feature type="transmembrane region" description="Helical" evidence="10">
    <location>
        <begin position="16"/>
        <end position="36"/>
    </location>
</feature>
<comment type="similarity">
    <text evidence="2">Belongs to the TonB family.</text>
</comment>
<dbReference type="PANTHER" id="PTHR33446:SF2">
    <property type="entry name" value="PROTEIN TONB"/>
    <property type="match status" value="1"/>
</dbReference>
<evidence type="ECO:0000313" key="12">
    <source>
        <dbReference type="EMBL" id="PWH85660.1"/>
    </source>
</evidence>
<keyword evidence="6 10" id="KW-0812">Transmembrane</keyword>
<comment type="caution">
    <text evidence="12">The sequence shown here is derived from an EMBL/GenBank/DDBJ whole genome shotgun (WGS) entry which is preliminary data.</text>
</comment>
<evidence type="ECO:0000256" key="8">
    <source>
        <dbReference type="ARBA" id="ARBA00022989"/>
    </source>
</evidence>
<accession>A0A2U2XD29</accession>
<dbReference type="GO" id="GO:0031992">
    <property type="term" value="F:energy transducer activity"/>
    <property type="evidence" value="ECO:0007669"/>
    <property type="project" value="TreeGrafter"/>
</dbReference>
<dbReference type="GO" id="GO:0098797">
    <property type="term" value="C:plasma membrane protein complex"/>
    <property type="evidence" value="ECO:0007669"/>
    <property type="project" value="TreeGrafter"/>
</dbReference>
<evidence type="ECO:0000256" key="1">
    <source>
        <dbReference type="ARBA" id="ARBA00004383"/>
    </source>
</evidence>
<proteinExistence type="inferred from homology"/>
<dbReference type="Pfam" id="PF03544">
    <property type="entry name" value="TonB_C"/>
    <property type="match status" value="1"/>
</dbReference>
<keyword evidence="7" id="KW-0653">Protein transport</keyword>
<gene>
    <name evidence="12" type="ORF">DIT68_08475</name>
</gene>
<dbReference type="AlphaFoldDB" id="A0A2U2XD29"/>
<protein>
    <recommendedName>
        <fullName evidence="11">TonB C-terminal domain-containing protein</fullName>
    </recommendedName>
</protein>
<evidence type="ECO:0000256" key="10">
    <source>
        <dbReference type="SAM" id="Phobius"/>
    </source>
</evidence>